<dbReference type="InterPro" id="IPR008900">
    <property type="entry name" value="Zot_N"/>
</dbReference>
<evidence type="ECO:0000256" key="1">
    <source>
        <dbReference type="SAM" id="MobiDB-lite"/>
    </source>
</evidence>
<feature type="region of interest" description="Disordered" evidence="1">
    <location>
        <begin position="320"/>
        <end position="385"/>
    </location>
</feature>
<dbReference type="AlphaFoldDB" id="A0AAW5ZKZ8"/>
<reference evidence="3" key="1">
    <citation type="submission" date="2021-09" db="EMBL/GenBank/DDBJ databases">
        <title>Genomic analysis of Ralstonia spp.</title>
        <authorList>
            <person name="Aburjaile F."/>
            <person name="Ariute J.C."/>
            <person name="Pais A.K.L."/>
            <person name="Albuquerque G.M.R."/>
            <person name="Silva A.M.F."/>
            <person name="Brenig B."/>
            <person name="Azevedo V."/>
            <person name="Matiuzzi M."/>
            <person name="Ramos R."/>
            <person name="Goes-Neto A."/>
            <person name="Soares S."/>
            <person name="Iseppon A.M.B."/>
            <person name="Souza E."/>
            <person name="Gama M."/>
        </authorList>
    </citation>
    <scope>NUCLEOTIDE SEQUENCE</scope>
    <source>
        <strain evidence="3">CCRMRs91</strain>
    </source>
</reference>
<comment type="caution">
    <text evidence="3">The sequence shown here is derived from an EMBL/GenBank/DDBJ whole genome shotgun (WGS) entry which is preliminary data.</text>
</comment>
<gene>
    <name evidence="3" type="ORF">LBW59_05725</name>
</gene>
<proteinExistence type="predicted"/>
<organism evidence="3 4">
    <name type="scientific">Ralstonia solanacearum</name>
    <name type="common">Pseudomonas solanacearum</name>
    <dbReference type="NCBI Taxonomy" id="305"/>
    <lineage>
        <taxon>Bacteria</taxon>
        <taxon>Pseudomonadati</taxon>
        <taxon>Pseudomonadota</taxon>
        <taxon>Betaproteobacteria</taxon>
        <taxon>Burkholderiales</taxon>
        <taxon>Burkholderiaceae</taxon>
        <taxon>Ralstonia</taxon>
        <taxon>Ralstonia solanacearum species complex</taxon>
    </lineage>
</organism>
<evidence type="ECO:0000313" key="3">
    <source>
        <dbReference type="EMBL" id="MDB0570275.1"/>
    </source>
</evidence>
<name>A0AAW5ZKZ8_RALSL</name>
<dbReference type="InterPro" id="IPR027417">
    <property type="entry name" value="P-loop_NTPase"/>
</dbReference>
<dbReference type="Proteomes" id="UP001144050">
    <property type="component" value="Unassembled WGS sequence"/>
</dbReference>
<evidence type="ECO:0000259" key="2">
    <source>
        <dbReference type="Pfam" id="PF05707"/>
    </source>
</evidence>
<sequence length="385" mass="42630">MLTVITGQPGNGKSLYTIAFVEAKRKAESRPVFYFGIPELTLPWTLLKDATKWHECPEKSIIVIDEVQKIMPPRPSSSKPPQHVAELETHRHKGFDLFFMTQDPSLVDNHLKKLAGEHIHLIRQWGRQKADLYKMQKVQDPTNANLKRALHSTFPYPKQVFEWYKSADAHTHKKSIPFKYYLMYALPVLALAAACFGGWKLWKISHPDQVKPAAAAAAPGAVPGLPGAPGAMPGQTQKAAPMTAAEYVASYTPRVAGLQYTAPAYDDLTKPSRVPVPAACVQIRGGCECWTQQGTRLETTPQICDQVVKRGFFQAFEPDGQMARSQERAQPAPQPVPAPVSQPQEVRVVVDAAKPSQTAQEPRRRTVVGSGKARRVDELEAFPEG</sequence>
<protein>
    <submittedName>
        <fullName evidence="3">Zonular occludens toxin domain-containing protein</fullName>
    </submittedName>
</protein>
<dbReference type="SUPFAM" id="SSF52540">
    <property type="entry name" value="P-loop containing nucleoside triphosphate hydrolases"/>
    <property type="match status" value="1"/>
</dbReference>
<feature type="domain" description="Zona occludens toxin N-terminal" evidence="2">
    <location>
        <begin position="47"/>
        <end position="169"/>
    </location>
</feature>
<dbReference type="Pfam" id="PF05707">
    <property type="entry name" value="Zot"/>
    <property type="match status" value="1"/>
</dbReference>
<dbReference type="EMBL" id="JAIVFG010000007">
    <property type="protein sequence ID" value="MDB0570275.1"/>
    <property type="molecule type" value="Genomic_DNA"/>
</dbReference>
<dbReference type="Gene3D" id="3.40.50.300">
    <property type="entry name" value="P-loop containing nucleotide triphosphate hydrolases"/>
    <property type="match status" value="1"/>
</dbReference>
<dbReference type="RefSeq" id="WP_271656321.1">
    <property type="nucleotide sequence ID" value="NZ_JAIVFG010000007.1"/>
</dbReference>
<evidence type="ECO:0000313" key="4">
    <source>
        <dbReference type="Proteomes" id="UP001144050"/>
    </source>
</evidence>
<accession>A0AAW5ZKZ8</accession>